<dbReference type="InterPro" id="IPR003346">
    <property type="entry name" value="Transposase_20"/>
</dbReference>
<dbReference type="Proteomes" id="UP000670776">
    <property type="component" value="Unassembled WGS sequence"/>
</dbReference>
<evidence type="ECO:0000313" key="3">
    <source>
        <dbReference type="Proteomes" id="UP000670776"/>
    </source>
</evidence>
<organism evidence="2 3">
    <name type="scientific">Mariniflexile gromovii</name>
    <dbReference type="NCBI Taxonomy" id="362523"/>
    <lineage>
        <taxon>Bacteria</taxon>
        <taxon>Pseudomonadati</taxon>
        <taxon>Bacteroidota</taxon>
        <taxon>Flavobacteriia</taxon>
        <taxon>Flavobacteriales</taxon>
        <taxon>Flavobacteriaceae</taxon>
        <taxon>Mariniflexile</taxon>
    </lineage>
</organism>
<evidence type="ECO:0000313" key="2">
    <source>
        <dbReference type="EMBL" id="MBP0905847.1"/>
    </source>
</evidence>
<name>A0ABS4C054_9FLAO</name>
<dbReference type="Pfam" id="PF02371">
    <property type="entry name" value="Transposase_20"/>
    <property type="match status" value="1"/>
</dbReference>
<feature type="domain" description="Transposase IS116/IS110/IS902 C-terminal" evidence="1">
    <location>
        <begin position="2"/>
        <end position="42"/>
    </location>
</feature>
<gene>
    <name evidence="2" type="ORF">J8H85_18675</name>
</gene>
<sequence length="68" mass="7622">IKHLAGYVGLAPGVHQSGDNQRHTGITMRAHRLIRSYFIEVLASHTDRPCDASLLSQACRQECQEHHC</sequence>
<comment type="caution">
    <text evidence="2">The sequence shown here is derived from an EMBL/GenBank/DDBJ whole genome shotgun (WGS) entry which is preliminary data.</text>
</comment>
<protein>
    <submittedName>
        <fullName evidence="2">Transposase</fullName>
    </submittedName>
</protein>
<evidence type="ECO:0000259" key="1">
    <source>
        <dbReference type="Pfam" id="PF02371"/>
    </source>
</evidence>
<dbReference type="RefSeq" id="WP_209657198.1">
    <property type="nucleotide sequence ID" value="NZ_JAGJCB010000041.1"/>
</dbReference>
<proteinExistence type="predicted"/>
<dbReference type="EMBL" id="JAGJCB010000041">
    <property type="protein sequence ID" value="MBP0905847.1"/>
    <property type="molecule type" value="Genomic_DNA"/>
</dbReference>
<accession>A0ABS4C054</accession>
<reference evidence="2 3" key="1">
    <citation type="submission" date="2021-04" db="EMBL/GenBank/DDBJ databases">
        <title>Mariniflexile gromovii gen. nov., sp. nov., a gliding bacterium isolated from the sea urchin Strongylocentrotus intermedius.</title>
        <authorList>
            <person name="Ko S."/>
            <person name="Le V."/>
            <person name="Ahn C.-Y."/>
            <person name="Oh H.-M."/>
        </authorList>
    </citation>
    <scope>NUCLEOTIDE SEQUENCE [LARGE SCALE GENOMIC DNA]</scope>
    <source>
        <strain evidence="2 3">KCTC 12570</strain>
    </source>
</reference>
<keyword evidence="3" id="KW-1185">Reference proteome</keyword>
<feature type="non-terminal residue" evidence="2">
    <location>
        <position position="1"/>
    </location>
</feature>